<evidence type="ECO:0000313" key="1">
    <source>
        <dbReference type="Proteomes" id="UP000887565"/>
    </source>
</evidence>
<reference evidence="2" key="1">
    <citation type="submission" date="2022-11" db="UniProtKB">
        <authorList>
            <consortium name="WormBaseParasite"/>
        </authorList>
    </citation>
    <scope>IDENTIFICATION</scope>
</reference>
<name>A0A915K4Q4_ROMCU</name>
<proteinExistence type="predicted"/>
<dbReference type="AlphaFoldDB" id="A0A915K4Q4"/>
<sequence length="52" mass="5920">MINMFLNGKVEPYVYLERTGPRDMGATATCEIETEHDKDAQAQFERTQAIAK</sequence>
<dbReference type="Proteomes" id="UP000887565">
    <property type="component" value="Unplaced"/>
</dbReference>
<keyword evidence="1" id="KW-1185">Reference proteome</keyword>
<evidence type="ECO:0000313" key="2">
    <source>
        <dbReference type="WBParaSite" id="nRc.2.0.1.t33740-RA"/>
    </source>
</evidence>
<accession>A0A915K4Q4</accession>
<organism evidence="1 2">
    <name type="scientific">Romanomermis culicivorax</name>
    <name type="common">Nematode worm</name>
    <dbReference type="NCBI Taxonomy" id="13658"/>
    <lineage>
        <taxon>Eukaryota</taxon>
        <taxon>Metazoa</taxon>
        <taxon>Ecdysozoa</taxon>
        <taxon>Nematoda</taxon>
        <taxon>Enoplea</taxon>
        <taxon>Dorylaimia</taxon>
        <taxon>Mermithida</taxon>
        <taxon>Mermithoidea</taxon>
        <taxon>Mermithidae</taxon>
        <taxon>Romanomermis</taxon>
    </lineage>
</organism>
<dbReference type="WBParaSite" id="nRc.2.0.1.t33740-RA">
    <property type="protein sequence ID" value="nRc.2.0.1.t33740-RA"/>
    <property type="gene ID" value="nRc.2.0.1.g33740"/>
</dbReference>
<protein>
    <submittedName>
        <fullName evidence="2">Uncharacterized protein</fullName>
    </submittedName>
</protein>